<dbReference type="GO" id="GO:0015031">
    <property type="term" value="P:protein transport"/>
    <property type="evidence" value="ECO:0007669"/>
    <property type="project" value="UniProtKB-KW"/>
</dbReference>
<keyword evidence="13" id="KW-0325">Glycoprotein</keyword>
<dbReference type="Proteomes" id="UP000664991">
    <property type="component" value="Unassembled WGS sequence"/>
</dbReference>
<evidence type="ECO:0000256" key="13">
    <source>
        <dbReference type="ARBA" id="ARBA00023180"/>
    </source>
</evidence>
<evidence type="ECO:0000256" key="12">
    <source>
        <dbReference type="ARBA" id="ARBA00023157"/>
    </source>
</evidence>
<dbReference type="InterPro" id="IPR014908">
    <property type="entry name" value="Nucleoporin_Nup133/Nup155_N"/>
</dbReference>
<evidence type="ECO:0000256" key="10">
    <source>
        <dbReference type="ARBA" id="ARBA00023132"/>
    </source>
</evidence>
<organism evidence="23 24">
    <name type="scientific">Ovis aries</name>
    <name type="common">Sheep</name>
    <dbReference type="NCBI Taxonomy" id="9940"/>
    <lineage>
        <taxon>Eukaryota</taxon>
        <taxon>Metazoa</taxon>
        <taxon>Chordata</taxon>
        <taxon>Craniata</taxon>
        <taxon>Vertebrata</taxon>
        <taxon>Euteleostomi</taxon>
        <taxon>Mammalia</taxon>
        <taxon>Eutheria</taxon>
        <taxon>Laurasiatheria</taxon>
        <taxon>Artiodactyla</taxon>
        <taxon>Ruminantia</taxon>
        <taxon>Pecora</taxon>
        <taxon>Bovidae</taxon>
        <taxon>Caprinae</taxon>
        <taxon>Ovis</taxon>
    </lineage>
</organism>
<proteinExistence type="inferred from homology"/>
<evidence type="ECO:0000256" key="11">
    <source>
        <dbReference type="ARBA" id="ARBA00023136"/>
    </source>
</evidence>
<keyword evidence="8" id="KW-0653">Protein transport</keyword>
<evidence type="ECO:0000256" key="1">
    <source>
        <dbReference type="ARBA" id="ARBA00004335"/>
    </source>
</evidence>
<evidence type="ECO:0000256" key="17">
    <source>
        <dbReference type="ARBA" id="ARBA00077084"/>
    </source>
</evidence>
<feature type="region of interest" description="Disordered" evidence="20">
    <location>
        <begin position="3103"/>
        <end position="3129"/>
    </location>
</feature>
<keyword evidence="11" id="KW-0472">Membrane</keyword>
<dbReference type="GO" id="GO:0035869">
    <property type="term" value="C:ciliary transition zone"/>
    <property type="evidence" value="ECO:0007669"/>
    <property type="project" value="TreeGrafter"/>
</dbReference>
<keyword evidence="7" id="KW-0509">mRNA transport</keyword>
<keyword evidence="10" id="KW-0906">Nuclear pore complex</keyword>
<dbReference type="GO" id="GO:0031965">
    <property type="term" value="C:nuclear membrane"/>
    <property type="evidence" value="ECO:0007669"/>
    <property type="project" value="UniProtKB-SubCell"/>
</dbReference>
<evidence type="ECO:0000313" key="23">
    <source>
        <dbReference type="EMBL" id="KAG5199211.1"/>
    </source>
</evidence>
<dbReference type="Gene3D" id="1.25.40.450">
    <property type="entry name" value="Nucleoporin, helical domain, N-terminal subdomain"/>
    <property type="match status" value="1"/>
</dbReference>
<comment type="function">
    <text evidence="15">Essential component of nuclear pore complex. Could be essessential for embryogenesis. Nucleoporins may be involved both in binding and translocating proteins during nucleocytoplasmic transport.</text>
</comment>
<feature type="compositionally biased region" description="Polar residues" evidence="20">
    <location>
        <begin position="3176"/>
        <end position="3207"/>
    </location>
</feature>
<feature type="compositionally biased region" description="Basic residues" evidence="20">
    <location>
        <begin position="4227"/>
        <end position="4238"/>
    </location>
</feature>
<evidence type="ECO:0000256" key="20">
    <source>
        <dbReference type="SAM" id="MobiDB-lite"/>
    </source>
</evidence>
<evidence type="ECO:0000259" key="22">
    <source>
        <dbReference type="Pfam" id="PF08801"/>
    </source>
</evidence>
<dbReference type="GO" id="GO:0051028">
    <property type="term" value="P:mRNA transport"/>
    <property type="evidence" value="ECO:0007669"/>
    <property type="project" value="UniProtKB-KW"/>
</dbReference>
<protein>
    <recommendedName>
        <fullName evidence="16">Nuclear pore complex protein Nup155</fullName>
    </recommendedName>
    <alternativeName>
        <fullName evidence="17">155 kDa nucleoporin</fullName>
    </alternativeName>
    <alternativeName>
        <fullName evidence="18">Nucleoporin Nup155</fullName>
    </alternativeName>
</protein>
<dbReference type="FunFam" id="1.20.120.1880:FF:000001">
    <property type="entry name" value="Nuclear pore complex protein Nup155"/>
    <property type="match status" value="1"/>
</dbReference>
<dbReference type="Gene3D" id="1.25.40.440">
    <property type="entry name" value="Nucleoporin, helical domain, central subdomain"/>
    <property type="match status" value="1"/>
</dbReference>
<comment type="caution">
    <text evidence="23">The sequence shown here is derived from an EMBL/GenBank/DDBJ whole genome shotgun (WGS) entry which is preliminary data.</text>
</comment>
<feature type="region of interest" description="Disordered" evidence="20">
    <location>
        <begin position="3994"/>
        <end position="4022"/>
    </location>
</feature>
<evidence type="ECO:0000259" key="21">
    <source>
        <dbReference type="Pfam" id="PF03177"/>
    </source>
</evidence>
<sequence length="4486" mass="504177">MPASTSAAALQEALENAGRLIDRQLQEDRMYPDLSELLMVSAPNNPTVSGMSDMDYPLQGPGLLSVPNLPDISSIRRVPLPPELVEQFGHMQCNCMMGVFPPISRAWLTIDSDIFMWNYEDGGDLAYFDGLSETILAVGLVKPKPGIFQPHVRHLLVLATPVDIVILGLSYTNLQTGSGVLNDSMCGGMQLLPDPLYSLPTDNTYLLTITSTDNGRIFLAGKDGCLYEVAYQAEAGWFSQRCRKINHSKSPLSFLVPSLLQFTFSEDDPIVQIAVDNSRNILYTRSEKGVIQVYDLGHDGQGMNRVASVSQNSIVSAAGNIARTIDRSVFKPIVQIAVIENSESLDCQLLAVTHAGVRLYFSTCPFRQPLARPNTLTLVHVRLPPGFSASSTVEKPSKVHKALYSKGILLMAASENEDNDILWCVNHDTFPFQKPMMETQMTTRVDGHSWALSAIDELKVDKIITPLNKDHIPITDSPVVVQQHMLPPKKFVLLSAQGSLMFHKLRPVDQLRHLLVSNVGGDGEEIERFFKLHQEDQACATCLILACSTAACDREVSAWATRAFFRYGGEAQMRFPTTLPTPSNVGPILGSPVYTSSPVPSGTLYPNPSFLGTPSQGVHPPAVSTPVCALGSPATQATSMSCMAGPEIVYSGKHNGICIYFSRIMGNIWDASLVVERVFKSGNREITAIESSVPSQLLESVLLELKGLQEFLDRNSQFTGGPLGNPNTAAKVQQRLIGFMRPENGNTQQMQQELQRKLHEAQLSEKISLQAIQQLVRKSYQALALWKLLCEHQFTVIVGELQKEFQEQLKITTFKDLVIRDKELTGALIASLINCYIRDNAAVDGISLHLQDICPLLYSTDDAVCSKANELLQHSRQVQNKIEKERMLRESLKEYQKISNQVDLSSVCAQYRQVRFYEGVVELSLTAAEKKDPQGLGLHFYKHGEPEEDIVGLQAFQERLNSYKCITDTLQELVNQSKAAPQSPSVPKKPGPPVLSSDPNMLSNEEAGHHFEQMLKLSQRSKDELFSIALYNWLIQADLADKLLQIASPFLEPHLVRMTKVDQNKVRYMDLLWRYYEKNRSFSSAARVLSKLADMHSTEISLQQRLEYIARAILSAKSSTAISSIAADGEFLHELEEKMEVARIQLQIQETLQRQYSHHSSVQDAISQLDSELMDITKLYGEFADPFKLAECKLAIIHCAGYSDPILVQTLWQDIIEKELNESVTLSSPDRMHALSLKIVLLGKIYAGTPRFFPLDFIVQFLEQQVCTLNWDVGFVIQTMNEIGVPLPRLLEVYDHLFKSRHLLTFDLIGLCYLNKHGDTIRSFDFNQYQAEKTLATSILVGTDLLYTKVYEIYLQLFGDCCLCSFTFYSGECLKLTFLAIRWHENVFTPVRSLPYHVQWAQQDCLLCSLIPKCESVKSRGALISAFSRDGLTLAVTLNQKDPKATQVLFINTLNFVTLYGSLKGCSNKNPVVPATLVRSYWVGDVSWTHDSLFLACVLKRGSLVLLTCHGELLTLITFGCSIEFGPAEFIPLHPLITYRPQQFTLQDSNNSVDSSASDSDPMRQRFSIKAHSRLPYLIISDGYMVTTLRFLDNLSPSVLMRSLLLDSTQRLEKTYESVILCKPKGKGLNLRSLNSLRSSLLKHQRDENVADSTVPKFLQAEETLKLNEETADLQDFEAEETDDGICFPNNLFSFWNQKNDLLFSSVEEGRLEFASMFDTIHAKDNTEETDKTVTELHSVQKNLLAAWTIGISKNVTEKNLMLNYTVVCITHFLYILQFIKCPFPRLDLFLSKSSKYNTWVLCIFQLFHQCLSIQYWDMRYKQDVGHLVKLTSNTIKLLLTQQQQDLLFSEKLLVCFHLLRMVADHLNGVYSLQPEVISASAEGRRRAKQDSLVLPIFQMFQDSGSWENWSWNSSFEIHPQVLHFVQQPGHRLSVLWKILYRKTLWYQMQLSQRVPEDGMQLAEKMTHEASAVKSLLCHIQAELQTAGVRLNQTLELKSINGEECFLLGSYEKSVQIWRKALQETCEKGGRRTCFLQLRYYLSLLYCHLYNYNLNDAQGLCDQLVREILRWSHLPVKENEDCSVPEKSPCESGVTGSVHPEAAVRVVQSMARFMAAYFTNQRLCILPPHSVDVLPPLHIKTEQPFRLIPLQHSKVASAVREQNLSDVWTAEYALELLLIGGLVPEAVWLAHKLGDWKTSISVGVAFQLFCKRDSKFTRSKEKSLNLPLNMTPAQIFQEKLQCFLGQPASLEAKNEMSSKCKQFTDPIEEEDADLLFASVQEILKAAVMADADILSETFQLLIDSAKDFSKRLWGLVPVGLYLPAPPLYCPQPAVLSEEDGDDLLLKAEKDNRQKVSGILQRVLLLFRAARCSFPVAQWYILQLRWARKVMQKIRMKGSLPSLSPFPESLLNYCKGGVAFFRPGAAGDRKLDEASIKAIGCFRELCALCWMLHVRDKLSYSCRQYQKARENVEEKKGLEAKFGPCLVEHCLSAVEWAYRMLPFSRFSNIEELIQDLILSLIAELPPIRKVAEIFVKAFPNPEDIRVSLREKYHSLQQRLRHCVVKGPQTEEMMSVIMHSIHKVRVKALKRVQRNIGSFEMNIWEPIEEEKPAEVAGFDRFSLGTSLSRSTLTELGSSLAHSDADMADTLSEALSAEEKSRTHFCQRSAPNHMELTLTGKPEGKKKIYNQKENPKRKEDCEKLLQNALPVIGVWEFERDDDEYIKFLELFLSYVLERDLLGSKDAGIPFLTSFSGHLREHELNSFLFDVHTTLKRRHSKTRSQNVFRAGSCFVVAPESYECEKSENQTLSASVLANQGIRRFSENPLNEVNKNEGKSGLFGLKQKSVYRVQDDSAEKTLIQRLSNHSVCIPKSTETRRCIFKAIQCNDINPQEDLPVALNNMCGNTRRLLEWMIRWSDKRLLCDSGLTEPSCEYSPVIRVKTSTAAILTSLWLLEQPYFATYKAKNAVIKVLENNSPEPQNGPSIENDYRTDAGCSVAVSAQGGTEEINDQNESCQSILKMPTEGKNPEIKGTKDEIISVTDITEKEVVNIDEDLSEVEAFTQEEMDVYPTDHEEDAKEFAKEPVESPNIAVYTQMQTLPQHLEKQHSTGEVQCPREEPLETCMEEESTEQKGMIEASADLEHIIPHSFCVDTNSEVSSTPVSACKDKSSSAPPLASNGVTVASQTPGPTAQPTQRNEPSAQLSQSSNSVRQMLQDEMFKLVQLQQINFMSLMQIVGSSFANLPDIHQLLQQSQSVHLVGSQGSNPTRGSNDVGDTSRNLKERFFIKPQPMGEYAREPGKKSPHCHEEIVQSNENSNGNLENVPHGSVPFCQSEGQPQNRGLTPASHSLPAASLSPVPAGNSHLHLLSASSAIPKTPRLIPTGNTSRPGDGFPLLQFQPKPEFQPISFQTERVPQLPFSPLPKPREAWGLSDFSQPPLPKTAMATTSVSHLNLSQYNTEAIKKAAEPKKWAETIIKEIPKHVNLDPCVGQENLTPQQDSKTFMQPEKMFDVKPGPFEISSQNSSGLPLLYLQLKPPYMFSSTSRASITVPSIPIRTMAEERKCPRLSLLHSCLGPENMYQKPQLIPLENLIAFKQKQQNWTHNFFEQGDPGHLQLLKVKIESSELRQGKDSKKRQRRRAERELQEERSEKLRRKPSVTFQPEDIIINGNDSEVAVKPQEQQEHPGSQPLEDFDIPFEKLQDDVNTSAGLHFMASVKKKAKECQDASTNTDPEAASQQVVSECHKNQQVISSISEHETLNVPQLLAPDICLNLRLPTETSEKPLSPSASDTVGHTYINVIDIEADDLQELPVKEEPSDNIKQHSDCLEVPSSAELHYMAASVTNAIPPTLDNLKSKESAYSAVDLFFKPAKVSPSCLGGSSWRAGSTEVKEPCVISPLPSDIQQDTDTPKPDFRFKELSSKSDATEDYLLWEVLQEVPTAHRAPSPAARRLEHLMAKLQKIDEQLLAIQNLAENIEHNYPRHTVLDRHCMKVEPVGPIELSSGPESEKTFPSKTISISEEEDRRDKEEISVTEIYPSQKTCVLPSAHSAVSLSSDQNVTSLGVNNSDELFESVLVDPLQMSELTDIADIINDLITKDGVSSEELGLTEQQARSISRIQHPSGRRPQRTEKERREIQVWMKRKRKARMAEYLNQLAEKRGQEHDPFCPRNNPLYMTSREIRLRQKMKHEKDRLLLSDHYSRRISQAYTLMNELLSESAQLPAAAQKPLPNKPRKAQIPRRQRSPSPRGENRHGHNFPIYRPGKVRHTSTKPSYTQKGRPFGQSQGSPWPRETATFTVQRKAGAAKMAVRKVVQSPVIIRKGPNAPCRECIKSHRSSGLAPQTKEVCIEYEREETVVSPWLVPSDIRAILHESHSSLLQDSSPTEEKSEAPLGVGGMESLSESTGSILSKLDWDAVEDMVAGVEDRSLSVHWALDLTDFKDSVDSFKPRRDARLFSLLWLLSTLQITVIPHGLPPNEAGSSSPIACLAFAN</sequence>
<dbReference type="FunFam" id="1.25.40.450:FF:000001">
    <property type="entry name" value="Nuclear pore complex protein"/>
    <property type="match status" value="1"/>
</dbReference>
<dbReference type="GO" id="GO:0060271">
    <property type="term" value="P:cilium assembly"/>
    <property type="evidence" value="ECO:0007669"/>
    <property type="project" value="TreeGrafter"/>
</dbReference>
<dbReference type="EMBL" id="JAEMGP010000016">
    <property type="protein sequence ID" value="KAG5199211.1"/>
    <property type="molecule type" value="Genomic_DNA"/>
</dbReference>
<keyword evidence="12" id="KW-1015">Disulfide bond</keyword>
<evidence type="ECO:0000313" key="24">
    <source>
        <dbReference type="Proteomes" id="UP000664991"/>
    </source>
</evidence>
<evidence type="ECO:0000256" key="14">
    <source>
        <dbReference type="ARBA" id="ARBA00023242"/>
    </source>
</evidence>
<dbReference type="Pfam" id="PF15392">
    <property type="entry name" value="Joubert"/>
    <property type="match status" value="1"/>
</dbReference>
<comment type="subcellular location">
    <subcellularLocation>
        <location evidence="1">Nucleus membrane</location>
        <topology evidence="1">Peripheral membrane protein</topology>
        <orientation evidence="1">Cytoplasmic side</orientation>
    </subcellularLocation>
    <subcellularLocation>
        <location evidence="3">Nucleus membrane</location>
        <topology evidence="3">Peripheral membrane protein</topology>
        <orientation evidence="3">Nucleoplasmic side</orientation>
    </subcellularLocation>
    <subcellularLocation>
        <location evidence="2">Nucleus</location>
        <location evidence="2">Nuclear pore complex</location>
    </subcellularLocation>
</comment>
<keyword evidence="14" id="KW-0539">Nucleus</keyword>
<dbReference type="Gene3D" id="1.20.120.1880">
    <property type="entry name" value="Nucleoporin, helical C-terminal domain"/>
    <property type="match status" value="1"/>
</dbReference>
<evidence type="ECO:0000256" key="9">
    <source>
        <dbReference type="ARBA" id="ARBA00023010"/>
    </source>
</evidence>
<reference evidence="23 24" key="1">
    <citation type="submission" date="2020-12" db="EMBL/GenBank/DDBJ databases">
        <title>De novo assembly of Tibetan sheep genome.</title>
        <authorList>
            <person name="Li X."/>
        </authorList>
    </citation>
    <scope>NUCLEOTIDE SEQUENCE [LARGE SCALE GENOMIC DNA]</scope>
    <source>
        <tissue evidence="23">Heart</tissue>
    </source>
</reference>
<dbReference type="GO" id="GO:0005643">
    <property type="term" value="C:nuclear pore"/>
    <property type="evidence" value="ECO:0007669"/>
    <property type="project" value="UniProtKB-SubCell"/>
</dbReference>
<evidence type="ECO:0000256" key="8">
    <source>
        <dbReference type="ARBA" id="ARBA00022927"/>
    </source>
</evidence>
<feature type="coiled-coil region" evidence="19">
    <location>
        <begin position="3948"/>
        <end position="3975"/>
    </location>
</feature>
<accession>A0A836CXP2</accession>
<feature type="domain" description="Nucleoporin Nup133/Nup155-like N-terminal" evidence="22">
    <location>
        <begin position="69"/>
        <end position="499"/>
    </location>
</feature>
<dbReference type="Pfam" id="PF03177">
    <property type="entry name" value="Nucleoporin_C"/>
    <property type="match status" value="1"/>
</dbReference>
<feature type="region of interest" description="Disordered" evidence="20">
    <location>
        <begin position="4372"/>
        <end position="4394"/>
    </location>
</feature>
<feature type="compositionally biased region" description="Basic and acidic residues" evidence="20">
    <location>
        <begin position="3637"/>
        <end position="3647"/>
    </location>
</feature>
<feature type="region of interest" description="Disordered" evidence="20">
    <location>
        <begin position="4101"/>
        <end position="4129"/>
    </location>
</feature>
<keyword evidence="5" id="KW-0813">Transport</keyword>
<keyword evidence="6" id="KW-0597">Phosphoprotein</keyword>
<keyword evidence="19" id="KW-0175">Coiled coil</keyword>
<feature type="region of interest" description="Disordered" evidence="20">
    <location>
        <begin position="976"/>
        <end position="1003"/>
    </location>
</feature>
<dbReference type="FunFam" id="1.25.40.440:FF:000001">
    <property type="entry name" value="Nuclear pore complex subunit"/>
    <property type="match status" value="1"/>
</dbReference>
<dbReference type="InterPro" id="IPR042533">
    <property type="entry name" value="Nucleoporin_Nup155_C_1"/>
</dbReference>
<evidence type="ECO:0000256" key="7">
    <source>
        <dbReference type="ARBA" id="ARBA00022816"/>
    </source>
</evidence>
<dbReference type="PANTHER" id="PTHR14492:SF4">
    <property type="entry name" value="CILIOGENESIS AND PLANAR POLARITY EFFECTOR 1"/>
    <property type="match status" value="1"/>
</dbReference>
<dbReference type="PANTHER" id="PTHR14492">
    <property type="entry name" value="JBTS17"/>
    <property type="match status" value="1"/>
</dbReference>
<feature type="compositionally biased region" description="Basic and acidic residues" evidence="20">
    <location>
        <begin position="3103"/>
        <end position="3117"/>
    </location>
</feature>
<evidence type="ECO:0000256" key="19">
    <source>
        <dbReference type="SAM" id="Coils"/>
    </source>
</evidence>
<feature type="region of interest" description="Disordered" evidence="20">
    <location>
        <begin position="3158"/>
        <end position="3207"/>
    </location>
</feature>
<evidence type="ECO:0000256" key="4">
    <source>
        <dbReference type="ARBA" id="ARBA00007373"/>
    </source>
</evidence>
<dbReference type="InterPro" id="IPR028236">
    <property type="entry name" value="CPLANE1"/>
</dbReference>
<comment type="similarity">
    <text evidence="4">Belongs to the non-repetitive/WGA-negative nucleoporin family.</text>
</comment>
<dbReference type="InterPro" id="IPR042537">
    <property type="entry name" value="Nucleoporin_Nup155_C_2"/>
</dbReference>
<dbReference type="InterPro" id="IPR007187">
    <property type="entry name" value="Nucleoporin_Nup133/Nup155_C"/>
</dbReference>
<evidence type="ECO:0000256" key="3">
    <source>
        <dbReference type="ARBA" id="ARBA00004620"/>
    </source>
</evidence>
<evidence type="ECO:0000256" key="2">
    <source>
        <dbReference type="ARBA" id="ARBA00004567"/>
    </source>
</evidence>
<dbReference type="InterPro" id="IPR042538">
    <property type="entry name" value="Nucleoporin_Nup155_C_3"/>
</dbReference>
<name>A0A836CXP2_SHEEP</name>
<dbReference type="Pfam" id="PF08801">
    <property type="entry name" value="Nucleoporin_N"/>
    <property type="match status" value="1"/>
</dbReference>
<feature type="compositionally biased region" description="Polar residues" evidence="20">
    <location>
        <begin position="4265"/>
        <end position="4282"/>
    </location>
</feature>
<evidence type="ECO:0000256" key="6">
    <source>
        <dbReference type="ARBA" id="ARBA00022553"/>
    </source>
</evidence>
<feature type="region of interest" description="Disordered" evidence="20">
    <location>
        <begin position="4219"/>
        <end position="4285"/>
    </location>
</feature>
<feature type="region of interest" description="Disordered" evidence="20">
    <location>
        <begin position="3312"/>
        <end position="3343"/>
    </location>
</feature>
<feature type="compositionally biased region" description="Polar residues" evidence="20">
    <location>
        <begin position="4104"/>
        <end position="4115"/>
    </location>
</feature>
<evidence type="ECO:0000256" key="16">
    <source>
        <dbReference type="ARBA" id="ARBA00068608"/>
    </source>
</evidence>
<evidence type="ECO:0000256" key="18">
    <source>
        <dbReference type="ARBA" id="ARBA00078199"/>
    </source>
</evidence>
<evidence type="ECO:0000256" key="15">
    <source>
        <dbReference type="ARBA" id="ARBA00058219"/>
    </source>
</evidence>
<keyword evidence="9" id="KW-0811">Translocation</keyword>
<gene>
    <name evidence="23" type="ORF">JEQ12_006911</name>
</gene>
<feature type="region of interest" description="Disordered" evidence="20">
    <location>
        <begin position="3622"/>
        <end position="3667"/>
    </location>
</feature>
<evidence type="ECO:0000256" key="5">
    <source>
        <dbReference type="ARBA" id="ARBA00022448"/>
    </source>
</evidence>
<feature type="domain" description="Nucleoporin Nup133/Nup155-like C-terminal" evidence="21">
    <location>
        <begin position="651"/>
        <end position="1302"/>
    </location>
</feature>
<dbReference type="Gene3D" id="1.20.58.1780">
    <property type="match status" value="1"/>
</dbReference>